<reference evidence="1" key="1">
    <citation type="submission" date="2014-11" db="EMBL/GenBank/DDBJ databases">
        <authorList>
            <person name="Amaro Gonzalez C."/>
        </authorList>
    </citation>
    <scope>NUCLEOTIDE SEQUENCE</scope>
</reference>
<protein>
    <submittedName>
        <fullName evidence="1">Uncharacterized protein</fullName>
    </submittedName>
</protein>
<dbReference type="EMBL" id="GBXM01085872">
    <property type="protein sequence ID" value="JAH22705.1"/>
    <property type="molecule type" value="Transcribed_RNA"/>
</dbReference>
<proteinExistence type="predicted"/>
<organism evidence="1">
    <name type="scientific">Anguilla anguilla</name>
    <name type="common">European freshwater eel</name>
    <name type="synonym">Muraena anguilla</name>
    <dbReference type="NCBI Taxonomy" id="7936"/>
    <lineage>
        <taxon>Eukaryota</taxon>
        <taxon>Metazoa</taxon>
        <taxon>Chordata</taxon>
        <taxon>Craniata</taxon>
        <taxon>Vertebrata</taxon>
        <taxon>Euteleostomi</taxon>
        <taxon>Actinopterygii</taxon>
        <taxon>Neopterygii</taxon>
        <taxon>Teleostei</taxon>
        <taxon>Anguilliformes</taxon>
        <taxon>Anguillidae</taxon>
        <taxon>Anguilla</taxon>
    </lineage>
</organism>
<dbReference type="AlphaFoldDB" id="A0A0E9R2I6"/>
<reference evidence="1" key="2">
    <citation type="journal article" date="2015" name="Fish Shellfish Immunol.">
        <title>Early steps in the European eel (Anguilla anguilla)-Vibrio vulnificus interaction in the gills: Role of the RtxA13 toxin.</title>
        <authorList>
            <person name="Callol A."/>
            <person name="Pajuelo D."/>
            <person name="Ebbesson L."/>
            <person name="Teles M."/>
            <person name="MacKenzie S."/>
            <person name="Amaro C."/>
        </authorList>
    </citation>
    <scope>NUCLEOTIDE SEQUENCE</scope>
</reference>
<accession>A0A0E9R2I6</accession>
<sequence length="36" mass="4191">MLGSVEHKSKYYIFSANSYLKEYKSHLESPEGKIIL</sequence>
<evidence type="ECO:0000313" key="1">
    <source>
        <dbReference type="EMBL" id="JAH22705.1"/>
    </source>
</evidence>
<name>A0A0E9R2I6_ANGAN</name>